<dbReference type="STRING" id="499555.BJL86_0766"/>
<dbReference type="EMBL" id="CP015961">
    <property type="protein sequence ID" value="ANI91567.1"/>
    <property type="molecule type" value="Genomic_DNA"/>
</dbReference>
<dbReference type="GO" id="GO:0004321">
    <property type="term" value="F:fatty-acyl-CoA synthase activity"/>
    <property type="evidence" value="ECO:0007669"/>
    <property type="project" value="TreeGrafter"/>
</dbReference>
<proteinExistence type="inferred from homology"/>
<evidence type="ECO:0000256" key="3">
    <source>
        <dbReference type="ARBA" id="ARBA00022741"/>
    </source>
</evidence>
<dbReference type="InterPro" id="IPR042099">
    <property type="entry name" value="ANL_N_sf"/>
</dbReference>
<evidence type="ECO:0000259" key="5">
    <source>
        <dbReference type="Pfam" id="PF00501"/>
    </source>
</evidence>
<dbReference type="Pfam" id="PF13193">
    <property type="entry name" value="AMP-binding_C"/>
    <property type="match status" value="1"/>
</dbReference>
<dbReference type="GO" id="GO:0015645">
    <property type="term" value="F:fatty acid ligase activity"/>
    <property type="evidence" value="ECO:0007669"/>
    <property type="project" value="TreeGrafter"/>
</dbReference>
<dbReference type="InterPro" id="IPR051087">
    <property type="entry name" value="Mitochondrial_ACSM"/>
</dbReference>
<feature type="domain" description="AMP-dependent synthetase/ligase" evidence="5">
    <location>
        <begin position="50"/>
        <end position="395"/>
    </location>
</feature>
<dbReference type="SUPFAM" id="SSF56801">
    <property type="entry name" value="Acetyl-CoA synthetase-like"/>
    <property type="match status" value="1"/>
</dbReference>
<evidence type="ECO:0000256" key="4">
    <source>
        <dbReference type="ARBA" id="ARBA00022840"/>
    </source>
</evidence>
<name>A0A173LJX1_9ACTN</name>
<dbReference type="Proteomes" id="UP000186104">
    <property type="component" value="Chromosome"/>
</dbReference>
<keyword evidence="2" id="KW-0436">Ligase</keyword>
<dbReference type="InterPro" id="IPR020845">
    <property type="entry name" value="AMP-binding_CS"/>
</dbReference>
<keyword evidence="3" id="KW-0547">Nucleotide-binding</keyword>
<dbReference type="GO" id="GO:0016405">
    <property type="term" value="F:CoA-ligase activity"/>
    <property type="evidence" value="ECO:0007669"/>
    <property type="project" value="UniProtKB-ARBA"/>
</dbReference>
<dbReference type="PANTHER" id="PTHR43605">
    <property type="entry name" value="ACYL-COENZYME A SYNTHETASE"/>
    <property type="match status" value="1"/>
</dbReference>
<dbReference type="InterPro" id="IPR045851">
    <property type="entry name" value="AMP-bd_C_sf"/>
</dbReference>
<dbReference type="Pfam" id="PF00501">
    <property type="entry name" value="AMP-binding"/>
    <property type="match status" value="1"/>
</dbReference>
<comment type="similarity">
    <text evidence="1">Belongs to the ATP-dependent AMP-binding enzyme family.</text>
</comment>
<dbReference type="Gene3D" id="3.40.50.12780">
    <property type="entry name" value="N-terminal domain of ligase-like"/>
    <property type="match status" value="1"/>
</dbReference>
<sequence>MSATIEKGAGDETRTARSVDQLLAEYDTPDACVAELLCDRHDPEATAFSVVSEDEDGALQTTALTYGELKANSEKVAAALADLGVGEGDAVATLMGKSAELVGVMLGIWRLGAVYVPLFTAFAWPAIEMRLEGSRAKVIVSDPGQREKISGGEAQVVVAGSGAAAESALRAGDLQLEELTQESEWGDRSAARVGSGATMVVLYTSGTTGRPKGVVIPVRSLASFHQYMEIGLDMHPEDVFWNSADPGWAYGLYYGIMGPMALGLPNILLTSAYSPTLALRVFEECGVTNFAAAPTVYRTIRAHAAGASGPTVLRCASSAGEPLTPEIIEWGKSFFGSEVRDHYGQTEHGMFIVNPWHPQYRNDLRAGSMGVSLPGWDSEVLDPVDDRPMERAAAGASSDDRMGRVAIDMSASALKWFAGYLDAPEKTAERFSSDGRWYYTGDAGKRGQDGMFYFASRDDDVVIMAGYRIGPFDVESVLVQDPEVIEAAVIGVPDDLRGEVLESYVVLRDGIPDAGTAEATTSRLQHLVKKGFAAHAYPRRIHYVAELPKTPSGKIQRFLLRKERTTRS</sequence>
<evidence type="ECO:0000313" key="8">
    <source>
        <dbReference type="Proteomes" id="UP000186104"/>
    </source>
</evidence>
<dbReference type="AlphaFoldDB" id="A0A173LJX1"/>
<accession>A0A173LJX1</accession>
<dbReference type="PANTHER" id="PTHR43605:SF10">
    <property type="entry name" value="ACYL-COA SYNTHETASE MEDIUM CHAIN FAMILY MEMBER 3"/>
    <property type="match status" value="1"/>
</dbReference>
<evidence type="ECO:0000259" key="6">
    <source>
        <dbReference type="Pfam" id="PF13193"/>
    </source>
</evidence>
<gene>
    <name evidence="7" type="ORF">BJL86_0766</name>
</gene>
<organism evidence="7 8">
    <name type="scientific">Dietzia timorensis</name>
    <dbReference type="NCBI Taxonomy" id="499555"/>
    <lineage>
        <taxon>Bacteria</taxon>
        <taxon>Bacillati</taxon>
        <taxon>Actinomycetota</taxon>
        <taxon>Actinomycetes</taxon>
        <taxon>Mycobacteriales</taxon>
        <taxon>Dietziaceae</taxon>
        <taxon>Dietzia</taxon>
    </lineage>
</organism>
<feature type="domain" description="AMP-binding enzyme C-terminal" evidence="6">
    <location>
        <begin position="474"/>
        <end position="554"/>
    </location>
</feature>
<dbReference type="Gene3D" id="3.30.300.30">
    <property type="match status" value="1"/>
</dbReference>
<dbReference type="GO" id="GO:0006637">
    <property type="term" value="P:acyl-CoA metabolic process"/>
    <property type="evidence" value="ECO:0007669"/>
    <property type="project" value="TreeGrafter"/>
</dbReference>
<protein>
    <submittedName>
        <fullName evidence="7">Acetyl-coenzyme A synthetase</fullName>
    </submittedName>
</protein>
<evidence type="ECO:0000256" key="2">
    <source>
        <dbReference type="ARBA" id="ARBA00022598"/>
    </source>
</evidence>
<dbReference type="InterPro" id="IPR000873">
    <property type="entry name" value="AMP-dep_synth/lig_dom"/>
</dbReference>
<dbReference type="GO" id="GO:0006633">
    <property type="term" value="P:fatty acid biosynthetic process"/>
    <property type="evidence" value="ECO:0007669"/>
    <property type="project" value="TreeGrafter"/>
</dbReference>
<dbReference type="InterPro" id="IPR025110">
    <property type="entry name" value="AMP-bd_C"/>
</dbReference>
<evidence type="ECO:0000256" key="1">
    <source>
        <dbReference type="ARBA" id="ARBA00006432"/>
    </source>
</evidence>
<dbReference type="KEGG" id="dtm:BJL86_0766"/>
<dbReference type="PROSITE" id="PS00455">
    <property type="entry name" value="AMP_BINDING"/>
    <property type="match status" value="1"/>
</dbReference>
<evidence type="ECO:0000313" key="7">
    <source>
        <dbReference type="EMBL" id="ANI91567.1"/>
    </source>
</evidence>
<keyword evidence="8" id="KW-1185">Reference proteome</keyword>
<keyword evidence="4" id="KW-0067">ATP-binding</keyword>
<dbReference type="GO" id="GO:0005524">
    <property type="term" value="F:ATP binding"/>
    <property type="evidence" value="ECO:0007669"/>
    <property type="project" value="UniProtKB-KW"/>
</dbReference>
<reference evidence="7 8" key="1">
    <citation type="submission" date="2016-06" db="EMBL/GenBank/DDBJ databases">
        <title>Complete genome sequence of a saline-alkali tolerant type strain Dietzia timorensis ID05-A0528T.</title>
        <authorList>
            <person name="Wu X."/>
        </authorList>
    </citation>
    <scope>NUCLEOTIDE SEQUENCE [LARGE SCALE GENOMIC DNA]</scope>
    <source>
        <strain evidence="7 8">ID05-A0528</strain>
    </source>
</reference>